<name>A0ABX5IWG2_9GAMM</name>
<keyword evidence="1 3" id="KW-0596">Phosphopantetheine</keyword>
<dbReference type="Proteomes" id="UP000241895">
    <property type="component" value="Unassembled WGS sequence"/>
</dbReference>
<keyword evidence="2 3" id="KW-0597">Phosphoprotein</keyword>
<reference evidence="5 6" key="1">
    <citation type="submission" date="2018-03" db="EMBL/GenBank/DDBJ databases">
        <authorList>
            <person name="Zhou J."/>
            <person name="Li X."/>
            <person name="Xue M."/>
            <person name="Yin J."/>
        </authorList>
    </citation>
    <scope>NUCLEOTIDE SEQUENCE [LARGE SCALE GENOMIC DNA]</scope>
    <source>
        <strain evidence="5 6">SYSU ZJ2214</strain>
    </source>
</reference>
<gene>
    <name evidence="3" type="primary">acpP</name>
    <name evidence="5" type="ORF">C6W88_18295</name>
</gene>
<dbReference type="Gene3D" id="1.10.1200.10">
    <property type="entry name" value="ACP-like"/>
    <property type="match status" value="1"/>
</dbReference>
<keyword evidence="3" id="KW-0275">Fatty acid biosynthesis</keyword>
<dbReference type="SUPFAM" id="SSF47336">
    <property type="entry name" value="ACP-like"/>
    <property type="match status" value="1"/>
</dbReference>
<keyword evidence="3" id="KW-0276">Fatty acid metabolism</keyword>
<evidence type="ECO:0000259" key="4">
    <source>
        <dbReference type="PROSITE" id="PS50075"/>
    </source>
</evidence>
<dbReference type="HAMAP" id="MF_01217">
    <property type="entry name" value="Acyl_carrier"/>
    <property type="match status" value="1"/>
</dbReference>
<dbReference type="PANTHER" id="PTHR20863:SF69">
    <property type="entry name" value="ACYL CARRIER PROTEIN"/>
    <property type="match status" value="1"/>
</dbReference>
<keyword evidence="3" id="KW-0443">Lipid metabolism</keyword>
<evidence type="ECO:0000256" key="2">
    <source>
        <dbReference type="ARBA" id="ARBA00022553"/>
    </source>
</evidence>
<accession>A0ABX5IWG2</accession>
<dbReference type="PANTHER" id="PTHR20863">
    <property type="entry name" value="ACYL CARRIER PROTEIN"/>
    <property type="match status" value="1"/>
</dbReference>
<evidence type="ECO:0000313" key="5">
    <source>
        <dbReference type="EMBL" id="PTL92000.1"/>
    </source>
</evidence>
<feature type="modified residue" description="O-(pantetheine 4'-phosphoryl)serine" evidence="3">
    <location>
        <position position="86"/>
    </location>
</feature>
<dbReference type="Pfam" id="PF00550">
    <property type="entry name" value="PP-binding"/>
    <property type="match status" value="1"/>
</dbReference>
<comment type="subcellular location">
    <subcellularLocation>
        <location evidence="3">Cytoplasm</location>
    </subcellularLocation>
</comment>
<dbReference type="InterPro" id="IPR009081">
    <property type="entry name" value="PP-bd_ACP"/>
</dbReference>
<keyword evidence="6" id="KW-1185">Reference proteome</keyword>
<dbReference type="PROSITE" id="PS50075">
    <property type="entry name" value="CARRIER"/>
    <property type="match status" value="1"/>
</dbReference>
<evidence type="ECO:0000256" key="3">
    <source>
        <dbReference type="HAMAP-Rule" id="MF_01217"/>
    </source>
</evidence>
<dbReference type="NCBIfam" id="NF003757">
    <property type="entry name" value="PRK05350.1"/>
    <property type="match status" value="1"/>
</dbReference>
<sequence length="128" mass="14630">MPSNWGWRCRSATASPLTPRPRILAATSPAWRRCKHWWRNAVSTEAAISREQILSHVQRTLVELFEVSPAEVTPEARLYEDLDIDSIDAVDLVVELKQFTGRRIDPEAFKSVRSIDDVVNAVDQLMRD</sequence>
<dbReference type="EMBL" id="PXNS01000013">
    <property type="protein sequence ID" value="PTL92000.1"/>
    <property type="molecule type" value="Genomic_DNA"/>
</dbReference>
<organism evidence="5 6">
    <name type="scientific">Halomonas litopenaei</name>
    <dbReference type="NCBI Taxonomy" id="2109328"/>
    <lineage>
        <taxon>Bacteria</taxon>
        <taxon>Pseudomonadati</taxon>
        <taxon>Pseudomonadota</taxon>
        <taxon>Gammaproteobacteria</taxon>
        <taxon>Oceanospirillales</taxon>
        <taxon>Halomonadaceae</taxon>
        <taxon>Halomonas</taxon>
    </lineage>
</organism>
<comment type="pathway">
    <text evidence="3">Lipid metabolism; fatty acid biosynthesis.</text>
</comment>
<comment type="caution">
    <text evidence="5">The sequence shown here is derived from an EMBL/GenBank/DDBJ whole genome shotgun (WGS) entry which is preliminary data.</text>
</comment>
<keyword evidence="3" id="KW-0444">Lipid biosynthesis</keyword>
<comment type="similarity">
    <text evidence="3">Belongs to the acyl carrier protein (ACP) family.</text>
</comment>
<evidence type="ECO:0000256" key="1">
    <source>
        <dbReference type="ARBA" id="ARBA00022450"/>
    </source>
</evidence>
<comment type="function">
    <text evidence="3">Carrier of the growing fatty acid chain in fatty acid biosynthesis.</text>
</comment>
<evidence type="ECO:0000313" key="6">
    <source>
        <dbReference type="Proteomes" id="UP000241895"/>
    </source>
</evidence>
<protein>
    <recommendedName>
        <fullName evidence="3">Acyl carrier protein</fullName>
        <shortName evidence="3">ACP</shortName>
    </recommendedName>
</protein>
<feature type="domain" description="Carrier" evidence="4">
    <location>
        <begin position="51"/>
        <end position="126"/>
    </location>
</feature>
<dbReference type="InterPro" id="IPR036736">
    <property type="entry name" value="ACP-like_sf"/>
</dbReference>
<proteinExistence type="inferred from homology"/>
<keyword evidence="3" id="KW-0963">Cytoplasm</keyword>
<dbReference type="InterPro" id="IPR003231">
    <property type="entry name" value="ACP"/>
</dbReference>
<comment type="PTM">
    <text evidence="3">4'-phosphopantetheine is transferred from CoA to a specific serine of apo-ACP by AcpS. This modification is essential for activity because fatty acids are bound in thioester linkage to the sulfhydryl of the prosthetic group.</text>
</comment>